<gene>
    <name evidence="11" type="ORF">L484_021220</name>
</gene>
<accession>W9S128</accession>
<evidence type="ECO:0000256" key="3">
    <source>
        <dbReference type="ARBA" id="ARBA00022679"/>
    </source>
</evidence>
<dbReference type="AlphaFoldDB" id="W9S128"/>
<dbReference type="Proteomes" id="UP000030645">
    <property type="component" value="Unassembled WGS sequence"/>
</dbReference>
<dbReference type="Pfam" id="PF01151">
    <property type="entry name" value="ELO"/>
    <property type="match status" value="1"/>
</dbReference>
<keyword evidence="4 10" id="KW-0812">Transmembrane</keyword>
<keyword evidence="7" id="KW-0443">Lipid metabolism</keyword>
<feature type="transmembrane region" description="Helical" evidence="10">
    <location>
        <begin position="247"/>
        <end position="266"/>
    </location>
</feature>
<dbReference type="PANTHER" id="PTHR11157">
    <property type="entry name" value="FATTY ACID ACYL TRANSFERASE-RELATED"/>
    <property type="match status" value="1"/>
</dbReference>
<dbReference type="STRING" id="981085.W9S128"/>
<keyword evidence="12" id="KW-1185">Reference proteome</keyword>
<evidence type="ECO:0000256" key="10">
    <source>
        <dbReference type="SAM" id="Phobius"/>
    </source>
</evidence>
<dbReference type="GO" id="GO:0019367">
    <property type="term" value="P:fatty acid elongation, saturated fatty acid"/>
    <property type="evidence" value="ECO:0007669"/>
    <property type="project" value="TreeGrafter"/>
</dbReference>
<name>W9S128_9ROSA</name>
<dbReference type="KEGG" id="mnt:21404083"/>
<dbReference type="OrthoDB" id="434092at2759"/>
<feature type="transmembrane region" description="Helical" evidence="10">
    <location>
        <begin position="160"/>
        <end position="176"/>
    </location>
</feature>
<evidence type="ECO:0000313" key="11">
    <source>
        <dbReference type="EMBL" id="EXC07313.1"/>
    </source>
</evidence>
<keyword evidence="2" id="KW-0444">Lipid biosynthesis</keyword>
<dbReference type="GO" id="GO:0034626">
    <property type="term" value="P:fatty acid elongation, polyunsaturated fatty acid"/>
    <property type="evidence" value="ECO:0007669"/>
    <property type="project" value="TreeGrafter"/>
</dbReference>
<evidence type="ECO:0000256" key="2">
    <source>
        <dbReference type="ARBA" id="ARBA00022516"/>
    </source>
</evidence>
<evidence type="ECO:0000256" key="9">
    <source>
        <dbReference type="ARBA" id="ARBA00023160"/>
    </source>
</evidence>
<organism evidence="11 12">
    <name type="scientific">Morus notabilis</name>
    <dbReference type="NCBI Taxonomy" id="981085"/>
    <lineage>
        <taxon>Eukaryota</taxon>
        <taxon>Viridiplantae</taxon>
        <taxon>Streptophyta</taxon>
        <taxon>Embryophyta</taxon>
        <taxon>Tracheophyta</taxon>
        <taxon>Spermatophyta</taxon>
        <taxon>Magnoliopsida</taxon>
        <taxon>eudicotyledons</taxon>
        <taxon>Gunneridae</taxon>
        <taxon>Pentapetalae</taxon>
        <taxon>rosids</taxon>
        <taxon>fabids</taxon>
        <taxon>Rosales</taxon>
        <taxon>Moraceae</taxon>
        <taxon>Moreae</taxon>
        <taxon>Morus</taxon>
    </lineage>
</organism>
<keyword evidence="6 10" id="KW-1133">Transmembrane helix</keyword>
<dbReference type="InterPro" id="IPR002076">
    <property type="entry name" value="ELO_fam"/>
</dbReference>
<keyword evidence="3" id="KW-0808">Transferase</keyword>
<evidence type="ECO:0000256" key="6">
    <source>
        <dbReference type="ARBA" id="ARBA00022989"/>
    </source>
</evidence>
<dbReference type="GO" id="GO:0009922">
    <property type="term" value="F:fatty acid elongase activity"/>
    <property type="evidence" value="ECO:0007669"/>
    <property type="project" value="InterPro"/>
</dbReference>
<evidence type="ECO:0000256" key="8">
    <source>
        <dbReference type="ARBA" id="ARBA00023136"/>
    </source>
</evidence>
<sequence length="300" mass="34739">MQKIKYWLSEHPEIVAFRWSPTQSYGSTWSFLVGAITIYIAAATTLHFLLNTLPLHLLRRRRLRPIPLGPIPAVHSLAMCLISAVIFLGTLLSAASEIRDTRWLWRRSRTNPVQWLLCFPLGTRPTGRVFFWSYVFYLSRFLHLLRTFFSVLRRRRLSRLRLFNHSILIVTSFLWLEFSQSFQVLAILITTLIYSAVYAYRFWTEIGLPAVGPVFVVNCQKLLLCFNLVCHLGVLHLHLILKGGCNGIGAWICNSVLNGVILLLFLKMRFRKTKLRDELEGSVSSVHYKNDQNIVKEKYG</sequence>
<dbReference type="PANTHER" id="PTHR11157:SF123">
    <property type="entry name" value="F25A4.4"/>
    <property type="match status" value="1"/>
</dbReference>
<evidence type="ECO:0000256" key="5">
    <source>
        <dbReference type="ARBA" id="ARBA00022832"/>
    </source>
</evidence>
<keyword evidence="8 10" id="KW-0472">Membrane</keyword>
<dbReference type="GO" id="GO:0034625">
    <property type="term" value="P:fatty acid elongation, monounsaturated fatty acid"/>
    <property type="evidence" value="ECO:0007669"/>
    <property type="project" value="TreeGrafter"/>
</dbReference>
<evidence type="ECO:0000256" key="1">
    <source>
        <dbReference type="ARBA" id="ARBA00004141"/>
    </source>
</evidence>
<keyword evidence="9" id="KW-0275">Fatty acid biosynthesis</keyword>
<feature type="transmembrane region" description="Helical" evidence="10">
    <location>
        <begin position="29"/>
        <end position="50"/>
    </location>
</feature>
<evidence type="ECO:0000256" key="4">
    <source>
        <dbReference type="ARBA" id="ARBA00022692"/>
    </source>
</evidence>
<dbReference type="GO" id="GO:0042761">
    <property type="term" value="P:very long-chain fatty acid biosynthetic process"/>
    <property type="evidence" value="ECO:0007669"/>
    <property type="project" value="TreeGrafter"/>
</dbReference>
<dbReference type="GO" id="GO:0005789">
    <property type="term" value="C:endoplasmic reticulum membrane"/>
    <property type="evidence" value="ECO:0007669"/>
    <property type="project" value="TreeGrafter"/>
</dbReference>
<feature type="transmembrane region" description="Helical" evidence="10">
    <location>
        <begin position="182"/>
        <end position="201"/>
    </location>
</feature>
<dbReference type="EMBL" id="KE345585">
    <property type="protein sequence ID" value="EXC07313.1"/>
    <property type="molecule type" value="Genomic_DNA"/>
</dbReference>
<protein>
    <submittedName>
        <fullName evidence="11">Putative elongation of fatty acids protein</fullName>
    </submittedName>
</protein>
<proteinExistence type="predicted"/>
<feature type="transmembrane region" description="Helical" evidence="10">
    <location>
        <begin position="129"/>
        <end position="148"/>
    </location>
</feature>
<dbReference type="eggNOG" id="KOG3071">
    <property type="taxonomic scope" value="Eukaryota"/>
</dbReference>
<evidence type="ECO:0000313" key="12">
    <source>
        <dbReference type="Proteomes" id="UP000030645"/>
    </source>
</evidence>
<feature type="transmembrane region" description="Helical" evidence="10">
    <location>
        <begin position="222"/>
        <end position="241"/>
    </location>
</feature>
<reference evidence="12" key="1">
    <citation type="submission" date="2013-01" db="EMBL/GenBank/DDBJ databases">
        <title>Draft Genome Sequence of a Mulberry Tree, Morus notabilis C.K. Schneid.</title>
        <authorList>
            <person name="He N."/>
            <person name="Zhao S."/>
        </authorList>
    </citation>
    <scope>NUCLEOTIDE SEQUENCE</scope>
</reference>
<dbReference type="GO" id="GO:0030148">
    <property type="term" value="P:sphingolipid biosynthetic process"/>
    <property type="evidence" value="ECO:0007669"/>
    <property type="project" value="TreeGrafter"/>
</dbReference>
<keyword evidence="5" id="KW-0276">Fatty acid metabolism</keyword>
<feature type="transmembrane region" description="Helical" evidence="10">
    <location>
        <begin position="71"/>
        <end position="95"/>
    </location>
</feature>
<comment type="subcellular location">
    <subcellularLocation>
        <location evidence="1">Membrane</location>
        <topology evidence="1">Multi-pass membrane protein</topology>
    </subcellularLocation>
</comment>
<evidence type="ECO:0000256" key="7">
    <source>
        <dbReference type="ARBA" id="ARBA00023098"/>
    </source>
</evidence>